<feature type="region of interest" description="Disordered" evidence="5">
    <location>
        <begin position="842"/>
        <end position="873"/>
    </location>
</feature>
<feature type="compositionally biased region" description="Polar residues" evidence="5">
    <location>
        <begin position="848"/>
        <end position="873"/>
    </location>
</feature>
<proteinExistence type="inferred from homology"/>
<dbReference type="Proteomes" id="UP001209570">
    <property type="component" value="Unassembled WGS sequence"/>
</dbReference>
<evidence type="ECO:0000313" key="7">
    <source>
        <dbReference type="EMBL" id="KAJ0401776.1"/>
    </source>
</evidence>
<dbReference type="PANTHER" id="PTHR24171:SF9">
    <property type="entry name" value="ANKYRIN REPEAT DOMAIN-CONTAINING PROTEIN 39"/>
    <property type="match status" value="1"/>
</dbReference>
<dbReference type="Gene3D" id="1.20.190.20">
    <property type="entry name" value="14-3-3 domain"/>
    <property type="match status" value="1"/>
</dbReference>
<dbReference type="PROSITE" id="PS50088">
    <property type="entry name" value="ANK_REPEAT"/>
    <property type="match status" value="2"/>
</dbReference>
<dbReference type="SUPFAM" id="SSF48403">
    <property type="entry name" value="Ankyrin repeat"/>
    <property type="match status" value="1"/>
</dbReference>
<accession>A0AAD5LL48</accession>
<dbReference type="InterPro" id="IPR002110">
    <property type="entry name" value="Ankyrin_rpt"/>
</dbReference>
<name>A0AAD5LL48_PYTIN</name>
<evidence type="ECO:0000256" key="2">
    <source>
        <dbReference type="ARBA" id="ARBA00022737"/>
    </source>
</evidence>
<evidence type="ECO:0000256" key="3">
    <source>
        <dbReference type="ARBA" id="ARBA00023043"/>
    </source>
</evidence>
<dbReference type="AlphaFoldDB" id="A0AAD5LL48"/>
<organism evidence="7 8">
    <name type="scientific">Pythium insidiosum</name>
    <name type="common">Pythiosis disease agent</name>
    <dbReference type="NCBI Taxonomy" id="114742"/>
    <lineage>
        <taxon>Eukaryota</taxon>
        <taxon>Sar</taxon>
        <taxon>Stramenopiles</taxon>
        <taxon>Oomycota</taxon>
        <taxon>Peronosporomycetes</taxon>
        <taxon>Pythiales</taxon>
        <taxon>Pythiaceae</taxon>
        <taxon>Pythium</taxon>
    </lineage>
</organism>
<evidence type="ECO:0000259" key="6">
    <source>
        <dbReference type="Pfam" id="PF00244"/>
    </source>
</evidence>
<keyword evidence="2" id="KW-0677">Repeat</keyword>
<dbReference type="PROSITE" id="PS50297">
    <property type="entry name" value="ANK_REP_REGION"/>
    <property type="match status" value="2"/>
</dbReference>
<dbReference type="PANTHER" id="PTHR24171">
    <property type="entry name" value="ANKYRIN REPEAT DOMAIN-CONTAINING PROTEIN 39-RELATED"/>
    <property type="match status" value="1"/>
</dbReference>
<reference evidence="7" key="1">
    <citation type="submission" date="2021-12" db="EMBL/GenBank/DDBJ databases">
        <title>Prjna785345.</title>
        <authorList>
            <person name="Rujirawat T."/>
            <person name="Krajaejun T."/>
        </authorList>
    </citation>
    <scope>NUCLEOTIDE SEQUENCE</scope>
    <source>
        <strain evidence="7">Pi057C3</strain>
    </source>
</reference>
<gene>
    <name evidence="7" type="ORF">P43SY_006030</name>
</gene>
<dbReference type="EMBL" id="JAKCXM010000118">
    <property type="protein sequence ID" value="KAJ0401776.1"/>
    <property type="molecule type" value="Genomic_DNA"/>
</dbReference>
<evidence type="ECO:0000256" key="1">
    <source>
        <dbReference type="ARBA" id="ARBA00006141"/>
    </source>
</evidence>
<comment type="caution">
    <text evidence="7">The sequence shown here is derived from an EMBL/GenBank/DDBJ whole genome shotgun (WGS) entry which is preliminary data.</text>
</comment>
<feature type="repeat" description="ANK" evidence="4">
    <location>
        <begin position="258"/>
        <end position="290"/>
    </location>
</feature>
<dbReference type="SMART" id="SM00248">
    <property type="entry name" value="ANK"/>
    <property type="match status" value="5"/>
</dbReference>
<feature type="repeat" description="ANK" evidence="4">
    <location>
        <begin position="323"/>
        <end position="355"/>
    </location>
</feature>
<dbReference type="Pfam" id="PF00244">
    <property type="entry name" value="14-3-3"/>
    <property type="match status" value="1"/>
</dbReference>
<dbReference type="InterPro" id="IPR023410">
    <property type="entry name" value="14-3-3_domain"/>
</dbReference>
<dbReference type="Pfam" id="PF12796">
    <property type="entry name" value="Ank_2"/>
    <property type="match status" value="1"/>
</dbReference>
<dbReference type="InterPro" id="IPR036770">
    <property type="entry name" value="Ankyrin_rpt-contain_sf"/>
</dbReference>
<dbReference type="InterPro" id="IPR036815">
    <property type="entry name" value="14-3-3_dom_sf"/>
</dbReference>
<dbReference type="SUPFAM" id="SSF48445">
    <property type="entry name" value="14-3-3 protein"/>
    <property type="match status" value="1"/>
</dbReference>
<keyword evidence="8" id="KW-1185">Reference proteome</keyword>
<sequence>MDGLFGQQARRAEALRRLLELCERRDESPRLDASERQRLATSYRRAIAERRQAQRQQQERCLAAVASKTDGASLAQLSETIALIRRLVKVLRVRLLPLEPVPSTQVFYWSLQAECLADLATFDPPRMDKSTRKALCAFEHAWRLAAKHLQRAARERLKLAVNYSTFVDAHVHDTPRALAIVNCAVRDIPSGEPNEAIREPLRRLRERSEKWGSQLSFERAAHGWLRRTTVSDFVYQQDEDRVRRQLIAGDDVDEWRSRYNSPIVIAAEIGNVSILRLLLAFGADINLRNHYYTALQSAVLRHHVDAALFLVECGADCDAVDYYGWTAMHHAIKLGQTCVVRAMLEHGANPDLVTADSSKTSCQQLAMNPASAALPQLIEKCVDQAAAADRFWAQNARYQLQHLARSDIDKKICRELDSSKHAPDQLFAELLTFKSYEVLEALKVFLVDVNKDMIRNLLAEYSDHNVALRSRNLVALTQITRRLIAKGETSAVCQLLVSALDAGVGPVDVKLKTLVRCALEAGDVPALEACLAYTPEEDRYSVLQSLRFENGMHAVHVTAERGHWNMMQYLFASARASPSATDDLKRTPLEVLQASDVIKKGPAIGVLDRAVRREQFGIRIGKLLINSDISMDELLCEMENVTTVYDAQVLFRLAFAVPSRTCEEMHRFVMRTCEHIISHKLVLEDQEFQFCRAALESFKAQAIITTGEEVLLSHRMLKVNMESAQWVVDIQQSLRVMEWRTERLDQDLSNLSHRPSWKNWSTTPSARKSPALFDGAIDAISPVETLLKTLELSEAEVINAATKTTTQTILPLAVQHVLGKAAIPITDFTKLIQDVVKLKDHGSDHTHSQAAPTLDGSVSTPAPSDSQPKSNSMRLRDVVHQVVMRLRQQAPTHFPFEDEDYISNLLERYPYHYAVRMSHGDVDHFDHIAEPCLKQCEDVNATATVRVYGATGSLRELELSPVEYASYLGYISLVDHLLARSDVKPIELPSRLQQRARSASVRAGARGA</sequence>
<protein>
    <recommendedName>
        <fullName evidence="6">14-3-3 domain-containing protein</fullName>
    </recommendedName>
</protein>
<keyword evidence="3 4" id="KW-0040">ANK repeat</keyword>
<feature type="domain" description="14-3-3" evidence="6">
    <location>
        <begin position="12"/>
        <end position="187"/>
    </location>
</feature>
<comment type="similarity">
    <text evidence="1">Belongs to the 14-3-3 family.</text>
</comment>
<evidence type="ECO:0000256" key="4">
    <source>
        <dbReference type="PROSITE-ProRule" id="PRU00023"/>
    </source>
</evidence>
<evidence type="ECO:0000313" key="8">
    <source>
        <dbReference type="Proteomes" id="UP001209570"/>
    </source>
</evidence>
<dbReference type="Gene3D" id="1.25.40.20">
    <property type="entry name" value="Ankyrin repeat-containing domain"/>
    <property type="match status" value="2"/>
</dbReference>
<evidence type="ECO:0000256" key="5">
    <source>
        <dbReference type="SAM" id="MobiDB-lite"/>
    </source>
</evidence>